<evidence type="ECO:0000256" key="9">
    <source>
        <dbReference type="RuleBase" id="RU351113"/>
    </source>
</evidence>
<organism evidence="10 11">
    <name type="scientific">Odynerus spinipes</name>
    <dbReference type="NCBI Taxonomy" id="1348599"/>
    <lineage>
        <taxon>Eukaryota</taxon>
        <taxon>Metazoa</taxon>
        <taxon>Ecdysozoa</taxon>
        <taxon>Arthropoda</taxon>
        <taxon>Hexapoda</taxon>
        <taxon>Insecta</taxon>
        <taxon>Pterygota</taxon>
        <taxon>Neoptera</taxon>
        <taxon>Endopterygota</taxon>
        <taxon>Hymenoptera</taxon>
        <taxon>Apocrita</taxon>
        <taxon>Aculeata</taxon>
        <taxon>Vespoidea</taxon>
        <taxon>Vespidae</taxon>
        <taxon>Eumeninae</taxon>
        <taxon>Odynerus</taxon>
    </lineage>
</organism>
<keyword evidence="2 9" id="KW-0716">Sensory transduction</keyword>
<dbReference type="AlphaFoldDB" id="A0AAD9RLX6"/>
<evidence type="ECO:0000256" key="8">
    <source>
        <dbReference type="ARBA" id="ARBA00023224"/>
    </source>
</evidence>
<evidence type="ECO:0000256" key="4">
    <source>
        <dbReference type="ARBA" id="ARBA00022725"/>
    </source>
</evidence>
<evidence type="ECO:0000256" key="3">
    <source>
        <dbReference type="ARBA" id="ARBA00022692"/>
    </source>
</evidence>
<keyword evidence="3 9" id="KW-0812">Transmembrane</keyword>
<evidence type="ECO:0000256" key="5">
    <source>
        <dbReference type="ARBA" id="ARBA00022989"/>
    </source>
</evidence>
<dbReference type="PANTHER" id="PTHR21137:SF42">
    <property type="entry name" value="ODORANT RECEPTOR 83A"/>
    <property type="match status" value="1"/>
</dbReference>
<evidence type="ECO:0000256" key="2">
    <source>
        <dbReference type="ARBA" id="ARBA00022606"/>
    </source>
</evidence>
<comment type="similarity">
    <text evidence="9">Belongs to the insect chemoreceptor superfamily. Heteromeric odorant receptor channel (TC 1.A.69) family.</text>
</comment>
<comment type="subcellular location">
    <subcellularLocation>
        <location evidence="9">Cell membrane</location>
        <topology evidence="9">Multi-pass membrane protein</topology>
    </subcellularLocation>
    <subcellularLocation>
        <location evidence="1">Membrane</location>
        <topology evidence="1">Multi-pass membrane protein</topology>
    </subcellularLocation>
</comment>
<reference evidence="10" key="2">
    <citation type="journal article" date="2023" name="Commun. Biol.">
        <title>Intrasexual cuticular hydrocarbon dimorphism in a wasp sheds light on hydrocarbon biosynthesis genes in Hymenoptera.</title>
        <authorList>
            <person name="Moris V.C."/>
            <person name="Podsiadlowski L."/>
            <person name="Martin S."/>
            <person name="Oeyen J.P."/>
            <person name="Donath A."/>
            <person name="Petersen M."/>
            <person name="Wilbrandt J."/>
            <person name="Misof B."/>
            <person name="Liedtke D."/>
            <person name="Thamm M."/>
            <person name="Scheiner R."/>
            <person name="Schmitt T."/>
            <person name="Niehuis O."/>
        </authorList>
    </citation>
    <scope>NUCLEOTIDE SEQUENCE</scope>
    <source>
        <strain evidence="10">GBR_01_08_01A</strain>
    </source>
</reference>
<dbReference type="GO" id="GO:0005886">
    <property type="term" value="C:plasma membrane"/>
    <property type="evidence" value="ECO:0007669"/>
    <property type="project" value="UniProtKB-SubCell"/>
</dbReference>
<feature type="transmembrane region" description="Helical" evidence="9">
    <location>
        <begin position="48"/>
        <end position="72"/>
    </location>
</feature>
<keyword evidence="11" id="KW-1185">Reference proteome</keyword>
<evidence type="ECO:0000256" key="7">
    <source>
        <dbReference type="ARBA" id="ARBA00023170"/>
    </source>
</evidence>
<feature type="transmembrane region" description="Helical" evidence="9">
    <location>
        <begin position="332"/>
        <end position="351"/>
    </location>
</feature>
<name>A0AAD9RLX6_9HYME</name>
<feature type="transmembrane region" description="Helical" evidence="9">
    <location>
        <begin position="148"/>
        <end position="170"/>
    </location>
</feature>
<gene>
    <name evidence="10" type="ORF">KPH14_004536</name>
</gene>
<evidence type="ECO:0000256" key="1">
    <source>
        <dbReference type="ARBA" id="ARBA00004141"/>
    </source>
</evidence>
<comment type="caution">
    <text evidence="9">Lacks conserved residue(s) required for the propagation of feature annotation.</text>
</comment>
<keyword evidence="5 9" id="KW-1133">Transmembrane helix</keyword>
<feature type="transmembrane region" description="Helical" evidence="9">
    <location>
        <begin position="291"/>
        <end position="312"/>
    </location>
</feature>
<protein>
    <recommendedName>
        <fullName evidence="9">Odorant receptor</fullName>
    </recommendedName>
</protein>
<dbReference type="EMBL" id="JAIFRP010000031">
    <property type="protein sequence ID" value="KAK2582179.1"/>
    <property type="molecule type" value="Genomic_DNA"/>
</dbReference>
<comment type="caution">
    <text evidence="10">The sequence shown here is derived from an EMBL/GenBank/DDBJ whole genome shotgun (WGS) entry which is preliminary data.</text>
</comment>
<evidence type="ECO:0000256" key="6">
    <source>
        <dbReference type="ARBA" id="ARBA00023136"/>
    </source>
</evidence>
<dbReference type="InterPro" id="IPR004117">
    <property type="entry name" value="7tm6_olfct_rcpt"/>
</dbReference>
<dbReference type="GO" id="GO:0005549">
    <property type="term" value="F:odorant binding"/>
    <property type="evidence" value="ECO:0007669"/>
    <property type="project" value="InterPro"/>
</dbReference>
<proteinExistence type="inferred from homology"/>
<sequence length="440" mass="50442">MNTEGGDESIKYSERSIAPFETYIEHLLSFLKYLRVLRKENTFSLSKIFLITFAIAVLLSANVLLVISEILLVPGNLDIERLANTINPLGLHISGLVKWIYCLCKSKEINELVTDLDRCYSLSKKIDSSNECDLPKIEMENVCKNSRMWLYGWVTVCVYGTVQWCFNALFQKLYNNQIDILENDTLVYTSPLPYITWQPWSIETGYGYASTFLIQFVGAVSSAIGVSCYDSLHVSIFMVLCGQLQCLHLLLIDIDSVIGTREIEEKLEKKLRYCVDHHTAILKISRDLETFANLPMFIQCIETIIIICLLSFEMSTVQFNTDSESMMKLFSLMEYFSAVSLQLYVFCFYATRIYFLSLRIADSVYACGWELAMYDKIENTSKNKQLSIKMRHSLLLFLLRAQNPIIMTGGPFYILSLETFKSVMSLAVSNAIILRQLSER</sequence>
<evidence type="ECO:0000313" key="11">
    <source>
        <dbReference type="Proteomes" id="UP001258017"/>
    </source>
</evidence>
<feature type="transmembrane region" description="Helical" evidence="9">
    <location>
        <begin position="394"/>
        <end position="414"/>
    </location>
</feature>
<keyword evidence="4 9" id="KW-0552">Olfaction</keyword>
<reference evidence="10" key="1">
    <citation type="submission" date="2021-08" db="EMBL/GenBank/DDBJ databases">
        <authorList>
            <person name="Misof B."/>
            <person name="Oliver O."/>
            <person name="Podsiadlowski L."/>
            <person name="Donath A."/>
            <person name="Peters R."/>
            <person name="Mayer C."/>
            <person name="Rust J."/>
            <person name="Gunkel S."/>
            <person name="Lesny P."/>
            <person name="Martin S."/>
            <person name="Oeyen J.P."/>
            <person name="Petersen M."/>
            <person name="Panagiotis P."/>
            <person name="Wilbrandt J."/>
            <person name="Tanja T."/>
        </authorList>
    </citation>
    <scope>NUCLEOTIDE SEQUENCE</scope>
    <source>
        <strain evidence="10">GBR_01_08_01A</strain>
        <tissue evidence="10">Thorax + abdomen</tissue>
    </source>
</reference>
<dbReference type="GO" id="GO:0007165">
    <property type="term" value="P:signal transduction"/>
    <property type="evidence" value="ECO:0007669"/>
    <property type="project" value="UniProtKB-KW"/>
</dbReference>
<dbReference type="PANTHER" id="PTHR21137">
    <property type="entry name" value="ODORANT RECEPTOR"/>
    <property type="match status" value="1"/>
</dbReference>
<dbReference type="Pfam" id="PF02949">
    <property type="entry name" value="7tm_6"/>
    <property type="match status" value="1"/>
</dbReference>
<keyword evidence="8 9" id="KW-0807">Transducer</keyword>
<evidence type="ECO:0000313" key="10">
    <source>
        <dbReference type="EMBL" id="KAK2582179.1"/>
    </source>
</evidence>
<keyword evidence="6 9" id="KW-0472">Membrane</keyword>
<dbReference type="GO" id="GO:0004984">
    <property type="term" value="F:olfactory receptor activity"/>
    <property type="evidence" value="ECO:0007669"/>
    <property type="project" value="InterPro"/>
</dbReference>
<accession>A0AAD9RLX6</accession>
<keyword evidence="7 9" id="KW-0675">Receptor</keyword>
<dbReference type="Proteomes" id="UP001258017">
    <property type="component" value="Unassembled WGS sequence"/>
</dbReference>